<dbReference type="RefSeq" id="WP_382383253.1">
    <property type="nucleotide sequence ID" value="NZ_JBHMEZ010000012.1"/>
</dbReference>
<name>A0ABV5F398_9FLAO</name>
<evidence type="ECO:0000313" key="1">
    <source>
        <dbReference type="EMBL" id="MFB9053916.1"/>
    </source>
</evidence>
<dbReference type="Pfam" id="PF20391">
    <property type="entry name" value="DUF6686"/>
    <property type="match status" value="1"/>
</dbReference>
<sequence length="118" mass="14089">MCHKAKVLNQTKNGYLVSCETCMVYHLTFGHFYLELTEMEFAYFGAFIDKIDANHWENPYCDTQIKRKIPIPTEQPNLFLMLNRTELEELKRLVFYKEPVDPFHLIGVEEVDYDYIKN</sequence>
<accession>A0ABV5F398</accession>
<evidence type="ECO:0000313" key="2">
    <source>
        <dbReference type="Proteomes" id="UP001589605"/>
    </source>
</evidence>
<proteinExistence type="predicted"/>
<protein>
    <submittedName>
        <fullName evidence="1">DUF6686 family protein</fullName>
    </submittedName>
</protein>
<keyword evidence="2" id="KW-1185">Reference proteome</keyword>
<reference evidence="1 2" key="1">
    <citation type="submission" date="2024-09" db="EMBL/GenBank/DDBJ databases">
        <authorList>
            <person name="Sun Q."/>
            <person name="Mori K."/>
        </authorList>
    </citation>
    <scope>NUCLEOTIDE SEQUENCE [LARGE SCALE GENOMIC DNA]</scope>
    <source>
        <strain evidence="1 2">CECT 8286</strain>
    </source>
</reference>
<dbReference type="InterPro" id="IPR046508">
    <property type="entry name" value="DUF6686"/>
</dbReference>
<comment type="caution">
    <text evidence="1">The sequence shown here is derived from an EMBL/GenBank/DDBJ whole genome shotgun (WGS) entry which is preliminary data.</text>
</comment>
<organism evidence="1 2">
    <name type="scientific">Formosa undariae</name>
    <dbReference type="NCBI Taxonomy" id="1325436"/>
    <lineage>
        <taxon>Bacteria</taxon>
        <taxon>Pseudomonadati</taxon>
        <taxon>Bacteroidota</taxon>
        <taxon>Flavobacteriia</taxon>
        <taxon>Flavobacteriales</taxon>
        <taxon>Flavobacteriaceae</taxon>
        <taxon>Formosa</taxon>
    </lineage>
</organism>
<gene>
    <name evidence="1" type="ORF">ACFFVB_12590</name>
</gene>
<dbReference type="Proteomes" id="UP001589605">
    <property type="component" value="Unassembled WGS sequence"/>
</dbReference>
<dbReference type="EMBL" id="JBHMEZ010000012">
    <property type="protein sequence ID" value="MFB9053916.1"/>
    <property type="molecule type" value="Genomic_DNA"/>
</dbReference>